<accession>A0A1I7U4J8</accession>
<dbReference type="InterPro" id="IPR019428">
    <property type="entry name" value="7TM_GPCR_serpentine_rcpt_Str"/>
</dbReference>
<name>A0A1I7U4J8_9PELO</name>
<proteinExistence type="predicted"/>
<dbReference type="AlphaFoldDB" id="A0A1I7U4J8"/>
<feature type="transmembrane region" description="Helical" evidence="1">
    <location>
        <begin position="23"/>
        <end position="44"/>
    </location>
</feature>
<dbReference type="SUPFAM" id="SSF81321">
    <property type="entry name" value="Family A G protein-coupled receptor-like"/>
    <property type="match status" value="1"/>
</dbReference>
<protein>
    <submittedName>
        <fullName evidence="3">Serpentine Receptor, class H</fullName>
    </submittedName>
</protein>
<dbReference type="PANTHER" id="PTHR22943:SF60">
    <property type="entry name" value="SEVEN TM RECEPTOR"/>
    <property type="match status" value="1"/>
</dbReference>
<evidence type="ECO:0000313" key="2">
    <source>
        <dbReference type="Proteomes" id="UP000095282"/>
    </source>
</evidence>
<keyword evidence="1" id="KW-0812">Transmembrane</keyword>
<keyword evidence="2" id="KW-1185">Reference proteome</keyword>
<evidence type="ECO:0000256" key="1">
    <source>
        <dbReference type="SAM" id="Phobius"/>
    </source>
</evidence>
<dbReference type="PANTHER" id="PTHR22943">
    <property type="entry name" value="7-TRANSMEMBRANE DOMAIN RECEPTOR C.ELEGANS"/>
    <property type="match status" value="1"/>
</dbReference>
<feature type="transmembrane region" description="Helical" evidence="1">
    <location>
        <begin position="64"/>
        <end position="92"/>
    </location>
</feature>
<organism evidence="2 3">
    <name type="scientific">Caenorhabditis tropicalis</name>
    <dbReference type="NCBI Taxonomy" id="1561998"/>
    <lineage>
        <taxon>Eukaryota</taxon>
        <taxon>Metazoa</taxon>
        <taxon>Ecdysozoa</taxon>
        <taxon>Nematoda</taxon>
        <taxon>Chromadorea</taxon>
        <taxon>Rhabditida</taxon>
        <taxon>Rhabditina</taxon>
        <taxon>Rhabditomorpha</taxon>
        <taxon>Rhabditoidea</taxon>
        <taxon>Rhabditidae</taxon>
        <taxon>Peloderinae</taxon>
        <taxon>Caenorhabditis</taxon>
    </lineage>
</organism>
<reference evidence="3" key="1">
    <citation type="submission" date="2016-11" db="UniProtKB">
        <authorList>
            <consortium name="WormBaseParasite"/>
        </authorList>
    </citation>
    <scope>IDENTIFICATION</scope>
</reference>
<keyword evidence="1" id="KW-1133">Transmembrane helix</keyword>
<dbReference type="Pfam" id="PF10326">
    <property type="entry name" value="7TM_GPCR_Str"/>
    <property type="match status" value="1"/>
</dbReference>
<keyword evidence="1" id="KW-0472">Membrane</keyword>
<evidence type="ECO:0000313" key="3">
    <source>
        <dbReference type="WBParaSite" id="Csp11.Scaffold629.g14782.t1"/>
    </source>
</evidence>
<dbReference type="WBParaSite" id="Csp11.Scaffold629.g14782.t1">
    <property type="protein sequence ID" value="Csp11.Scaffold629.g14782.t1"/>
    <property type="gene ID" value="Csp11.Scaffold629.g14782"/>
</dbReference>
<feature type="transmembrane region" description="Helical" evidence="1">
    <location>
        <begin position="98"/>
        <end position="122"/>
    </location>
</feature>
<dbReference type="Proteomes" id="UP000095282">
    <property type="component" value="Unplaced"/>
</dbReference>
<dbReference type="GO" id="GO:0038022">
    <property type="term" value="F:G protein-coupled olfactory receptor activity"/>
    <property type="evidence" value="ECO:0007669"/>
    <property type="project" value="TreeGrafter"/>
</dbReference>
<sequence length="171" mass="19582">MSYYTRNTATNEIQLDLCSLGCLFLLILSVTPVSVMFYCGIRTYSRMTKATSQLSNHMKLQRELFQALLIQSTVPCIFLFIPSLIYFIFPIFNLPLGLFSNIAGITFVIYPVLDLIAVIYVIKHYRHFVFKLLCLSHKVMPKAETAEKEEAEVKIDGSNEIYMSFNSIPND</sequence>
<dbReference type="GO" id="GO:0042048">
    <property type="term" value="P:olfactory behavior"/>
    <property type="evidence" value="ECO:0007669"/>
    <property type="project" value="TreeGrafter"/>
</dbReference>
<dbReference type="GO" id="GO:0005886">
    <property type="term" value="C:plasma membrane"/>
    <property type="evidence" value="ECO:0007669"/>
    <property type="project" value="TreeGrafter"/>
</dbReference>